<dbReference type="Proteomes" id="UP001501495">
    <property type="component" value="Unassembled WGS sequence"/>
</dbReference>
<name>A0ABP7XLF0_9ACTN</name>
<keyword evidence="3" id="KW-1185">Reference proteome</keyword>
<dbReference type="InterPro" id="IPR032330">
    <property type="entry name" value="EF-G-binding_C"/>
</dbReference>
<dbReference type="Pfam" id="PF16571">
    <property type="entry name" value="FBP_C"/>
    <property type="match status" value="1"/>
</dbReference>
<evidence type="ECO:0000313" key="2">
    <source>
        <dbReference type="EMBL" id="GAA4121277.1"/>
    </source>
</evidence>
<feature type="domain" description="Elongation factor G-binding protein C-terminal treble-clef zinc-finger" evidence="1">
    <location>
        <begin position="9"/>
        <end position="160"/>
    </location>
</feature>
<sequence>MEHLDETTIRSSFVNCSKGEAKRMNLPRDLGAVRWDDLDYLGWRDPQAPLRGYLVGRHEGEWRGIVLRAPESVAGAGRRSMCNLCLTARTGGVSLLVAPRAGRSGQKGDSVGTYVCEDLQCSLYVRGRLSTGSVGMHETLPLEERIARLVDNVEVFIGRVLRAA</sequence>
<gene>
    <name evidence="2" type="ORF">GCM10022215_26080</name>
</gene>
<proteinExistence type="predicted"/>
<reference evidence="3" key="1">
    <citation type="journal article" date="2019" name="Int. J. Syst. Evol. Microbiol.">
        <title>The Global Catalogue of Microorganisms (GCM) 10K type strain sequencing project: providing services to taxonomists for standard genome sequencing and annotation.</title>
        <authorList>
            <consortium name="The Broad Institute Genomics Platform"/>
            <consortium name="The Broad Institute Genome Sequencing Center for Infectious Disease"/>
            <person name="Wu L."/>
            <person name="Ma J."/>
        </authorList>
    </citation>
    <scope>NUCLEOTIDE SEQUENCE [LARGE SCALE GENOMIC DNA]</scope>
    <source>
        <strain evidence="3">JCM 16703</strain>
    </source>
</reference>
<protein>
    <submittedName>
        <fullName evidence="2">FBP domain-containing protein</fullName>
    </submittedName>
</protein>
<accession>A0ABP7XLF0</accession>
<dbReference type="EMBL" id="BAAAZH010000017">
    <property type="protein sequence ID" value="GAA4121277.1"/>
    <property type="molecule type" value="Genomic_DNA"/>
</dbReference>
<evidence type="ECO:0000313" key="3">
    <source>
        <dbReference type="Proteomes" id="UP001501495"/>
    </source>
</evidence>
<dbReference type="RefSeq" id="WP_344733852.1">
    <property type="nucleotide sequence ID" value="NZ_BAAAZH010000017.1"/>
</dbReference>
<comment type="caution">
    <text evidence="2">The sequence shown here is derived from an EMBL/GenBank/DDBJ whole genome shotgun (WGS) entry which is preliminary data.</text>
</comment>
<organism evidence="2 3">
    <name type="scientific">Nocardioides fonticola</name>
    <dbReference type="NCBI Taxonomy" id="450363"/>
    <lineage>
        <taxon>Bacteria</taxon>
        <taxon>Bacillati</taxon>
        <taxon>Actinomycetota</taxon>
        <taxon>Actinomycetes</taxon>
        <taxon>Propionibacteriales</taxon>
        <taxon>Nocardioidaceae</taxon>
        <taxon>Nocardioides</taxon>
    </lineage>
</organism>
<evidence type="ECO:0000259" key="1">
    <source>
        <dbReference type="Pfam" id="PF16571"/>
    </source>
</evidence>